<reference evidence="1" key="1">
    <citation type="submission" date="2018-05" db="EMBL/GenBank/DDBJ databases">
        <authorList>
            <person name="Lanie J.A."/>
            <person name="Ng W.-L."/>
            <person name="Kazmierczak K.M."/>
            <person name="Andrzejewski T.M."/>
            <person name="Davidsen T.M."/>
            <person name="Wayne K.J."/>
            <person name="Tettelin H."/>
            <person name="Glass J.I."/>
            <person name="Rusch D."/>
            <person name="Podicherti R."/>
            <person name="Tsui H.-C.T."/>
            <person name="Winkler M.E."/>
        </authorList>
    </citation>
    <scope>NUCLEOTIDE SEQUENCE</scope>
</reference>
<sequence length="128" mass="14506">MRKLQYILFVIPLLLFVDLAHAGDKEDAAATMDAIRAAWNAGDVDAAQKHHVAEFNMFQKDGSLLETVDWEGYRAAFAAGLKVNVQPVHSDVRVYGDAAIMTEYQVWQITPPRWNPYQLDRACHYRLG</sequence>
<dbReference type="InterPro" id="IPR032710">
    <property type="entry name" value="NTF2-like_dom_sf"/>
</dbReference>
<gene>
    <name evidence="1" type="ORF">METZ01_LOCUS455509</name>
</gene>
<dbReference type="Gene3D" id="3.10.450.50">
    <property type="match status" value="1"/>
</dbReference>
<evidence type="ECO:0008006" key="2">
    <source>
        <dbReference type="Google" id="ProtNLM"/>
    </source>
</evidence>
<proteinExistence type="predicted"/>
<organism evidence="1">
    <name type="scientific">marine metagenome</name>
    <dbReference type="NCBI Taxonomy" id="408172"/>
    <lineage>
        <taxon>unclassified sequences</taxon>
        <taxon>metagenomes</taxon>
        <taxon>ecological metagenomes</taxon>
    </lineage>
</organism>
<evidence type="ECO:0000313" key="1">
    <source>
        <dbReference type="EMBL" id="SVE02655.1"/>
    </source>
</evidence>
<dbReference type="EMBL" id="UINC01189115">
    <property type="protein sequence ID" value="SVE02655.1"/>
    <property type="molecule type" value="Genomic_DNA"/>
</dbReference>
<accession>A0A383A5Z2</accession>
<name>A0A383A5Z2_9ZZZZ</name>
<dbReference type="SUPFAM" id="SSF54427">
    <property type="entry name" value="NTF2-like"/>
    <property type="match status" value="1"/>
</dbReference>
<dbReference type="AlphaFoldDB" id="A0A383A5Z2"/>
<protein>
    <recommendedName>
        <fullName evidence="2">DUF4440 domain-containing protein</fullName>
    </recommendedName>
</protein>